<name>A0ACD5UB26_AVESA</name>
<protein>
    <submittedName>
        <fullName evidence="1">Uncharacterized protein</fullName>
    </submittedName>
</protein>
<keyword evidence="2" id="KW-1185">Reference proteome</keyword>
<evidence type="ECO:0000313" key="2">
    <source>
        <dbReference type="Proteomes" id="UP001732700"/>
    </source>
</evidence>
<dbReference type="EnsemblPlants" id="AVESA.00010b.r2.2AG0219350.1">
    <property type="protein sequence ID" value="AVESA.00010b.r2.2AG0219350.1.CDS"/>
    <property type="gene ID" value="AVESA.00010b.r2.2AG0219350"/>
</dbReference>
<reference evidence="1" key="2">
    <citation type="submission" date="2025-09" db="UniProtKB">
        <authorList>
            <consortium name="EnsemblPlants"/>
        </authorList>
    </citation>
    <scope>IDENTIFICATION</scope>
</reference>
<reference evidence="1" key="1">
    <citation type="submission" date="2021-05" db="EMBL/GenBank/DDBJ databases">
        <authorList>
            <person name="Scholz U."/>
            <person name="Mascher M."/>
            <person name="Fiebig A."/>
        </authorList>
    </citation>
    <scope>NUCLEOTIDE SEQUENCE [LARGE SCALE GENOMIC DNA]</scope>
</reference>
<accession>A0ACD5UB26</accession>
<sequence>MPEIPQYERNRLARVARLRAEAAAPLMEIHKIAGQLVYGESGHDKQMRKGENGGSGSEYEPNDDEEADDADEVSGEEDEQEPTLHISKENAKQASIKPHGRKHARSKTTVPTTTRTTRASASRLNQTYQTPPNDNNTSPHQTSNNTNSLDADTGMQHSQDMINSLCQIDNTVTLRGQDALVCSSAPKNLENSVRSKRRPTMGHGLDDYAKRNGGRKMKIDFSAGRVRPLDPIQAAKLASQCGIHVRSNIMHVATHWNDYSKEGLERHIPNAIGHVAKNFEMDPKEEVARGVCTKILQKGVRQRRYILKRDYFMGRTVDEALSNKPPKVTQPNWEALVNEWSDEKNKKLCAKNKKNQEAVKNQQTTGSRSYPAHFHQLKKDKYNNEDPSPIEFFKETHTNKKTGCMSAAALDAYTAMANKRTEAQPADELLLPDT</sequence>
<proteinExistence type="predicted"/>
<dbReference type="Proteomes" id="UP001732700">
    <property type="component" value="Chromosome 2A"/>
</dbReference>
<organism evidence="1 2">
    <name type="scientific">Avena sativa</name>
    <name type="common">Oat</name>
    <dbReference type="NCBI Taxonomy" id="4498"/>
    <lineage>
        <taxon>Eukaryota</taxon>
        <taxon>Viridiplantae</taxon>
        <taxon>Streptophyta</taxon>
        <taxon>Embryophyta</taxon>
        <taxon>Tracheophyta</taxon>
        <taxon>Spermatophyta</taxon>
        <taxon>Magnoliopsida</taxon>
        <taxon>Liliopsida</taxon>
        <taxon>Poales</taxon>
        <taxon>Poaceae</taxon>
        <taxon>BOP clade</taxon>
        <taxon>Pooideae</taxon>
        <taxon>Poodae</taxon>
        <taxon>Poeae</taxon>
        <taxon>Poeae Chloroplast Group 1 (Aveneae type)</taxon>
        <taxon>Aveninae</taxon>
        <taxon>Avena</taxon>
    </lineage>
</organism>
<evidence type="ECO:0000313" key="1">
    <source>
        <dbReference type="EnsemblPlants" id="AVESA.00010b.r2.2AG0219350.1.CDS"/>
    </source>
</evidence>